<feature type="region of interest" description="Disordered" evidence="1">
    <location>
        <begin position="1"/>
        <end position="39"/>
    </location>
</feature>
<accession>A0A2R3UAE9</accession>
<reference evidence="2" key="1">
    <citation type="submission" date="2018-03" db="EMBL/GenBank/DDBJ databases">
        <title>Twenty-four Novel Viral Genomes identified from the Dushanzi Mud Volcanic Sediment in Xinjiang, China.</title>
        <authorList>
            <person name="Han L."/>
        </authorList>
    </citation>
    <scope>NUCLEOTIDE SEQUENCE</scope>
</reference>
<feature type="compositionally biased region" description="Basic residues" evidence="1">
    <location>
        <begin position="1"/>
        <end position="14"/>
    </location>
</feature>
<evidence type="ECO:0000256" key="1">
    <source>
        <dbReference type="SAM" id="MobiDB-lite"/>
    </source>
</evidence>
<evidence type="ECO:0000313" key="2">
    <source>
        <dbReference type="EMBL" id="AVQ10221.1"/>
    </source>
</evidence>
<sequence length="39" mass="4610">MRPSVRRPVSKHRSANQFRRNTSRTKAKNVIPMRGGYRL</sequence>
<proteinExistence type="predicted"/>
<protein>
    <submittedName>
        <fullName evidence="2">Uncharacterized protein</fullName>
    </submittedName>
</protein>
<dbReference type="EMBL" id="MH029523">
    <property type="protein sequence ID" value="AVQ10221.1"/>
    <property type="molecule type" value="Genomic_DNA"/>
</dbReference>
<organism evidence="2">
    <name type="scientific">Gokushovirinae environmental samples</name>
    <dbReference type="NCBI Taxonomy" id="1478972"/>
    <lineage>
        <taxon>Viruses</taxon>
        <taxon>Monodnaviria</taxon>
        <taxon>Sangervirae</taxon>
        <taxon>Phixviricota</taxon>
        <taxon>Malgrandaviricetes</taxon>
        <taxon>Petitvirales</taxon>
        <taxon>Microviridae</taxon>
        <taxon>environmental samples</taxon>
    </lineage>
</organism>
<name>A0A2R3UAE9_9VIRU</name>